<organism evidence="1 2">
    <name type="scientific">Temnothorax longispinosus</name>
    <dbReference type="NCBI Taxonomy" id="300112"/>
    <lineage>
        <taxon>Eukaryota</taxon>
        <taxon>Metazoa</taxon>
        <taxon>Ecdysozoa</taxon>
        <taxon>Arthropoda</taxon>
        <taxon>Hexapoda</taxon>
        <taxon>Insecta</taxon>
        <taxon>Pterygota</taxon>
        <taxon>Neoptera</taxon>
        <taxon>Endopterygota</taxon>
        <taxon>Hymenoptera</taxon>
        <taxon>Apocrita</taxon>
        <taxon>Aculeata</taxon>
        <taxon>Formicoidea</taxon>
        <taxon>Formicidae</taxon>
        <taxon>Myrmicinae</taxon>
        <taxon>Temnothorax</taxon>
    </lineage>
</organism>
<dbReference type="EMBL" id="QBLH01000743">
    <property type="protein sequence ID" value="TGZ54313.1"/>
    <property type="molecule type" value="Genomic_DNA"/>
</dbReference>
<dbReference type="AlphaFoldDB" id="A0A4S2KW29"/>
<dbReference type="Proteomes" id="UP000310200">
    <property type="component" value="Unassembled WGS sequence"/>
</dbReference>
<keyword evidence="2" id="KW-1185">Reference proteome</keyword>
<proteinExistence type="predicted"/>
<sequence>MTHPLAYFLGHKEEQGDGECKWLQRDLVRRLSSSARSQLVCMQASWQSCENPRPCKVIGPDDSTTPFLSNDTSLEPSTNDFDISQLITSNSGPTGLHVSEEGFCQQGPVILPLESVRNLEPNFCVRVLNIRHIHTRDVPTIMGQRLEQEH</sequence>
<gene>
    <name evidence="1" type="ORF">DBV15_08183</name>
</gene>
<evidence type="ECO:0000313" key="2">
    <source>
        <dbReference type="Proteomes" id="UP000310200"/>
    </source>
</evidence>
<name>A0A4S2KW29_9HYME</name>
<comment type="caution">
    <text evidence="1">The sequence shown here is derived from an EMBL/GenBank/DDBJ whole genome shotgun (WGS) entry which is preliminary data.</text>
</comment>
<reference evidence="1 2" key="1">
    <citation type="journal article" date="2019" name="Philos. Trans. R. Soc. Lond., B, Biol. Sci.">
        <title>Ant behaviour and brain gene expression of defending hosts depend on the ecological success of the intruding social parasite.</title>
        <authorList>
            <person name="Kaur R."/>
            <person name="Stoldt M."/>
            <person name="Jongepier E."/>
            <person name="Feldmeyer B."/>
            <person name="Menzel F."/>
            <person name="Bornberg-Bauer E."/>
            <person name="Foitzik S."/>
        </authorList>
    </citation>
    <scope>NUCLEOTIDE SEQUENCE [LARGE SCALE GENOMIC DNA]</scope>
    <source>
        <tissue evidence="1">Whole body</tissue>
    </source>
</reference>
<accession>A0A4S2KW29</accession>
<evidence type="ECO:0000313" key="1">
    <source>
        <dbReference type="EMBL" id="TGZ54313.1"/>
    </source>
</evidence>
<protein>
    <submittedName>
        <fullName evidence="1">Uncharacterized protein</fullName>
    </submittedName>
</protein>